<dbReference type="RefSeq" id="WP_205188291.1">
    <property type="nucleotide sequence ID" value="NZ_JAFBFC010000006.1"/>
</dbReference>
<keyword evidence="3" id="KW-1185">Reference proteome</keyword>
<dbReference type="SUPFAM" id="SSF53474">
    <property type="entry name" value="alpha/beta-Hydrolases"/>
    <property type="match status" value="1"/>
</dbReference>
<dbReference type="Proteomes" id="UP000809829">
    <property type="component" value="Unassembled WGS sequence"/>
</dbReference>
<gene>
    <name evidence="2" type="ORF">JOC83_003136</name>
</gene>
<comment type="caution">
    <text evidence="2">The sequence shown here is derived from an EMBL/GenBank/DDBJ whole genome shotgun (WGS) entry which is preliminary data.</text>
</comment>
<evidence type="ECO:0000313" key="2">
    <source>
        <dbReference type="EMBL" id="MBM7704281.1"/>
    </source>
</evidence>
<dbReference type="InterPro" id="IPR002921">
    <property type="entry name" value="Fungal_lipase-type"/>
</dbReference>
<dbReference type="InterPro" id="IPR051218">
    <property type="entry name" value="Sec_MonoDiacylglyc_Lipase"/>
</dbReference>
<evidence type="ECO:0000313" key="3">
    <source>
        <dbReference type="Proteomes" id="UP000809829"/>
    </source>
</evidence>
<dbReference type="CDD" id="cd00519">
    <property type="entry name" value="Lipase_3"/>
    <property type="match status" value="1"/>
</dbReference>
<dbReference type="Pfam" id="PF01764">
    <property type="entry name" value="Lipase_3"/>
    <property type="match status" value="1"/>
</dbReference>
<dbReference type="GO" id="GO:0004806">
    <property type="term" value="F:triacylglycerol lipase activity"/>
    <property type="evidence" value="ECO:0007669"/>
    <property type="project" value="UniProtKB-EC"/>
</dbReference>
<dbReference type="EMBL" id="JAFBFC010000006">
    <property type="protein sequence ID" value="MBM7704281.1"/>
    <property type="molecule type" value="Genomic_DNA"/>
</dbReference>
<dbReference type="EC" id="3.1.1.3" evidence="2"/>
<organism evidence="2 3">
    <name type="scientific">Priestia iocasae</name>
    <dbReference type="NCBI Taxonomy" id="2291674"/>
    <lineage>
        <taxon>Bacteria</taxon>
        <taxon>Bacillati</taxon>
        <taxon>Bacillota</taxon>
        <taxon>Bacilli</taxon>
        <taxon>Bacillales</taxon>
        <taxon>Bacillaceae</taxon>
        <taxon>Priestia</taxon>
    </lineage>
</organism>
<evidence type="ECO:0000259" key="1">
    <source>
        <dbReference type="Pfam" id="PF01764"/>
    </source>
</evidence>
<feature type="domain" description="Fungal lipase-type" evidence="1">
    <location>
        <begin position="67"/>
        <end position="197"/>
    </location>
</feature>
<dbReference type="Gene3D" id="3.40.50.1820">
    <property type="entry name" value="alpha/beta hydrolase"/>
    <property type="match status" value="1"/>
</dbReference>
<sequence>MLRSLPCYDKQLALFLLHLCSETYVQYENDGLVNLPEGFSLVKAFKGKAFGQHEWFGFILESENEVVIAFRGTKSDLDWLADASAFQLPFPYASNIGNVHGGFLSIYHSLRNEVFNAYASLSPQKPLYITGHSLGGALATLHALDVAVNGPFEHVTMYNYGSPRVGDPAFVTSYCLHVRESKRFANTEDVITEVPPPVFRYPFTSKVWYYEHVPAAISFTIQTGSITNNHMPAVYESGIKSLTDNPCVSRYPYMPYF</sequence>
<accession>A0ABS2QZW9</accession>
<keyword evidence="2" id="KW-0378">Hydrolase</keyword>
<protein>
    <submittedName>
        <fullName evidence="2">Triacylglycerol lipase</fullName>
        <ecNumber evidence="2">3.1.1.3</ecNumber>
    </submittedName>
</protein>
<name>A0ABS2QZW9_9BACI</name>
<proteinExistence type="predicted"/>
<dbReference type="PANTHER" id="PTHR45856:SF24">
    <property type="entry name" value="FUNGAL LIPASE-LIKE DOMAIN-CONTAINING PROTEIN"/>
    <property type="match status" value="1"/>
</dbReference>
<dbReference type="PANTHER" id="PTHR45856">
    <property type="entry name" value="ALPHA/BETA-HYDROLASES SUPERFAMILY PROTEIN"/>
    <property type="match status" value="1"/>
</dbReference>
<dbReference type="InterPro" id="IPR029058">
    <property type="entry name" value="AB_hydrolase_fold"/>
</dbReference>
<reference evidence="2 3" key="1">
    <citation type="submission" date="2021-01" db="EMBL/GenBank/DDBJ databases">
        <title>Genomic Encyclopedia of Type Strains, Phase IV (KMG-IV): sequencing the most valuable type-strain genomes for metagenomic binning, comparative biology and taxonomic classification.</title>
        <authorList>
            <person name="Goeker M."/>
        </authorList>
    </citation>
    <scope>NUCLEOTIDE SEQUENCE [LARGE SCALE GENOMIC DNA]</scope>
    <source>
        <strain evidence="2 3">DSM 104297</strain>
    </source>
</reference>